<protein>
    <recommendedName>
        <fullName evidence="3">Dihydrofolate reductase</fullName>
        <ecNumber evidence="2">1.5.1.3</ecNumber>
    </recommendedName>
</protein>
<dbReference type="PRINTS" id="PR00070">
    <property type="entry name" value="DHFR"/>
</dbReference>
<evidence type="ECO:0000256" key="8">
    <source>
        <dbReference type="SAM" id="MobiDB-lite"/>
    </source>
</evidence>
<evidence type="ECO:0000313" key="11">
    <source>
        <dbReference type="Proteomes" id="UP000756346"/>
    </source>
</evidence>
<feature type="region of interest" description="Disordered" evidence="8">
    <location>
        <begin position="1"/>
        <end position="20"/>
    </location>
</feature>
<dbReference type="GO" id="GO:0005739">
    <property type="term" value="C:mitochondrion"/>
    <property type="evidence" value="ECO:0007669"/>
    <property type="project" value="TreeGrafter"/>
</dbReference>
<dbReference type="PANTHER" id="PTHR48069:SF3">
    <property type="entry name" value="DIHYDROFOLATE REDUCTASE"/>
    <property type="match status" value="1"/>
</dbReference>
<dbReference type="GO" id="GO:0050661">
    <property type="term" value="F:NADP binding"/>
    <property type="evidence" value="ECO:0007669"/>
    <property type="project" value="InterPro"/>
</dbReference>
<evidence type="ECO:0000259" key="9">
    <source>
        <dbReference type="PROSITE" id="PS51330"/>
    </source>
</evidence>
<dbReference type="OrthoDB" id="414698at2759"/>
<comment type="pathway">
    <text evidence="1">Cofactor biosynthesis; tetrahydrofolate biosynthesis; 5,6,7,8-tetrahydrofolate from 7,8-dihydrofolate: step 1/1.</text>
</comment>
<evidence type="ECO:0000256" key="1">
    <source>
        <dbReference type="ARBA" id="ARBA00004903"/>
    </source>
</evidence>
<keyword evidence="6" id="KW-0560">Oxidoreductase</keyword>
<comment type="caution">
    <text evidence="10">The sequence shown here is derived from an EMBL/GenBank/DDBJ whole genome shotgun (WGS) entry which is preliminary data.</text>
</comment>
<evidence type="ECO:0000256" key="3">
    <source>
        <dbReference type="ARBA" id="ARBA00018886"/>
    </source>
</evidence>
<evidence type="ECO:0000256" key="4">
    <source>
        <dbReference type="ARBA" id="ARBA00022563"/>
    </source>
</evidence>
<dbReference type="PROSITE" id="PS00075">
    <property type="entry name" value="DHFR_1"/>
    <property type="match status" value="1"/>
</dbReference>
<proteinExistence type="inferred from homology"/>
<gene>
    <name evidence="10" type="ORF">B0I36DRAFT_314947</name>
</gene>
<dbReference type="GO" id="GO:0046655">
    <property type="term" value="P:folic acid metabolic process"/>
    <property type="evidence" value="ECO:0007669"/>
    <property type="project" value="TreeGrafter"/>
</dbReference>
<feature type="domain" description="DHFR" evidence="9">
    <location>
        <begin position="25"/>
        <end position="248"/>
    </location>
</feature>
<evidence type="ECO:0000256" key="7">
    <source>
        <dbReference type="RuleBase" id="RU004474"/>
    </source>
</evidence>
<dbReference type="GeneID" id="70182371"/>
<dbReference type="GO" id="GO:0006730">
    <property type="term" value="P:one-carbon metabolic process"/>
    <property type="evidence" value="ECO:0007669"/>
    <property type="project" value="UniProtKB-KW"/>
</dbReference>
<dbReference type="GO" id="GO:0046654">
    <property type="term" value="P:tetrahydrofolate biosynthetic process"/>
    <property type="evidence" value="ECO:0007669"/>
    <property type="project" value="InterPro"/>
</dbReference>
<reference evidence="10" key="1">
    <citation type="journal article" date="2021" name="Nat. Commun.">
        <title>Genetic determinants of endophytism in the Arabidopsis root mycobiome.</title>
        <authorList>
            <person name="Mesny F."/>
            <person name="Miyauchi S."/>
            <person name="Thiergart T."/>
            <person name="Pickel B."/>
            <person name="Atanasova L."/>
            <person name="Karlsson M."/>
            <person name="Huettel B."/>
            <person name="Barry K.W."/>
            <person name="Haridas S."/>
            <person name="Chen C."/>
            <person name="Bauer D."/>
            <person name="Andreopoulos W."/>
            <person name="Pangilinan J."/>
            <person name="LaButti K."/>
            <person name="Riley R."/>
            <person name="Lipzen A."/>
            <person name="Clum A."/>
            <person name="Drula E."/>
            <person name="Henrissat B."/>
            <person name="Kohler A."/>
            <person name="Grigoriev I.V."/>
            <person name="Martin F.M."/>
            <person name="Hacquard S."/>
        </authorList>
    </citation>
    <scope>NUCLEOTIDE SEQUENCE</scope>
    <source>
        <strain evidence="10">MPI-CAGE-CH-0230</strain>
    </source>
</reference>
<comment type="similarity">
    <text evidence="7">Belongs to the dihydrofolate reductase family.</text>
</comment>
<dbReference type="EC" id="1.5.1.3" evidence="2"/>
<dbReference type="Gene3D" id="3.40.430.10">
    <property type="entry name" value="Dihydrofolate Reductase, subunit A"/>
    <property type="match status" value="1"/>
</dbReference>
<feature type="compositionally biased region" description="Polar residues" evidence="8">
    <location>
        <begin position="7"/>
        <end position="19"/>
    </location>
</feature>
<name>A0A9P8YE94_9PEZI</name>
<evidence type="ECO:0000256" key="5">
    <source>
        <dbReference type="ARBA" id="ARBA00022857"/>
    </source>
</evidence>
<dbReference type="RefSeq" id="XP_046016971.1">
    <property type="nucleotide sequence ID" value="XM_046152825.1"/>
</dbReference>
<evidence type="ECO:0000313" key="10">
    <source>
        <dbReference type="EMBL" id="KAH7037850.1"/>
    </source>
</evidence>
<keyword evidence="11" id="KW-1185">Reference proteome</keyword>
<dbReference type="GO" id="GO:0046452">
    <property type="term" value="P:dihydrofolate metabolic process"/>
    <property type="evidence" value="ECO:0007669"/>
    <property type="project" value="TreeGrafter"/>
</dbReference>
<organism evidence="10 11">
    <name type="scientific">Microdochium trichocladiopsis</name>
    <dbReference type="NCBI Taxonomy" id="1682393"/>
    <lineage>
        <taxon>Eukaryota</taxon>
        <taxon>Fungi</taxon>
        <taxon>Dikarya</taxon>
        <taxon>Ascomycota</taxon>
        <taxon>Pezizomycotina</taxon>
        <taxon>Sordariomycetes</taxon>
        <taxon>Xylariomycetidae</taxon>
        <taxon>Xylariales</taxon>
        <taxon>Microdochiaceae</taxon>
        <taxon>Microdochium</taxon>
    </lineage>
</organism>
<dbReference type="EMBL" id="JAGTJQ010000002">
    <property type="protein sequence ID" value="KAH7037850.1"/>
    <property type="molecule type" value="Genomic_DNA"/>
</dbReference>
<sequence length="249" mass="27399">MSAVQDGPSSALSHQSSTAMPPPIELTLVVAATRQMGIGKAGTLPWTGLRKEMAYFARVTKRVPASSDPSTKTQNVLIMGRKTWDSIPPNFRPLKDRLNIVISRSHPDHHHHHDADSDDASETTAASVVKLSSLDAVLRYLQARQATTSFSSPAAVKEGQSGIQMGKVFVIGGGEIYAAALRLKEARRVLLTSVQNDFECDTFFPQISEETGWEKQSKEALDAWTGEDVPGGEQEENGTRYEFQMWERK</sequence>
<dbReference type="AlphaFoldDB" id="A0A9P8YE94"/>
<dbReference type="InterPro" id="IPR024072">
    <property type="entry name" value="DHFR-like_dom_sf"/>
</dbReference>
<dbReference type="Proteomes" id="UP000756346">
    <property type="component" value="Unassembled WGS sequence"/>
</dbReference>
<evidence type="ECO:0000256" key="6">
    <source>
        <dbReference type="ARBA" id="ARBA00023002"/>
    </source>
</evidence>
<dbReference type="InterPro" id="IPR001796">
    <property type="entry name" value="DHFR_dom"/>
</dbReference>
<dbReference type="InterPro" id="IPR017925">
    <property type="entry name" value="DHFR_CS"/>
</dbReference>
<dbReference type="Pfam" id="PF00186">
    <property type="entry name" value="DHFR_1"/>
    <property type="match status" value="2"/>
</dbReference>
<dbReference type="InterPro" id="IPR012259">
    <property type="entry name" value="DHFR"/>
</dbReference>
<evidence type="ECO:0000256" key="2">
    <source>
        <dbReference type="ARBA" id="ARBA00012856"/>
    </source>
</evidence>
<keyword evidence="4" id="KW-0554">One-carbon metabolism</keyword>
<dbReference type="PROSITE" id="PS51330">
    <property type="entry name" value="DHFR_2"/>
    <property type="match status" value="1"/>
</dbReference>
<dbReference type="SUPFAM" id="SSF53597">
    <property type="entry name" value="Dihydrofolate reductase-like"/>
    <property type="match status" value="1"/>
</dbReference>
<accession>A0A9P8YE94</accession>
<keyword evidence="5" id="KW-0521">NADP</keyword>
<dbReference type="PANTHER" id="PTHR48069">
    <property type="entry name" value="DIHYDROFOLATE REDUCTASE"/>
    <property type="match status" value="1"/>
</dbReference>
<dbReference type="CDD" id="cd00209">
    <property type="entry name" value="DHFR"/>
    <property type="match status" value="1"/>
</dbReference>
<dbReference type="GO" id="GO:0004146">
    <property type="term" value="F:dihydrofolate reductase activity"/>
    <property type="evidence" value="ECO:0007669"/>
    <property type="project" value="UniProtKB-EC"/>
</dbReference>